<feature type="transmembrane region" description="Helical" evidence="2">
    <location>
        <begin position="12"/>
        <end position="35"/>
    </location>
</feature>
<dbReference type="RefSeq" id="WP_052320000.1">
    <property type="nucleotide sequence ID" value="NZ_LMVO01000025.1"/>
</dbReference>
<dbReference type="Proteomes" id="UP000243820">
    <property type="component" value="Unassembled WGS sequence"/>
</dbReference>
<gene>
    <name evidence="3" type="ORF">ASJ83_08520</name>
</gene>
<evidence type="ECO:0000313" key="4">
    <source>
        <dbReference type="Proteomes" id="UP000243820"/>
    </source>
</evidence>
<keyword evidence="2" id="KW-1133">Transmembrane helix</keyword>
<name>A0AAX0Q703_9EURY</name>
<feature type="coiled-coil region" evidence="1">
    <location>
        <begin position="84"/>
        <end position="115"/>
    </location>
</feature>
<organism evidence="3 4">
    <name type="scientific">Methanocorpusculum parvum</name>
    <dbReference type="NCBI Taxonomy" id="2193"/>
    <lineage>
        <taxon>Archaea</taxon>
        <taxon>Methanobacteriati</taxon>
        <taxon>Methanobacteriota</taxon>
        <taxon>Stenosarchaea group</taxon>
        <taxon>Methanomicrobia</taxon>
        <taxon>Methanomicrobiales</taxon>
        <taxon>Methanocorpusculaceae</taxon>
        <taxon>Methanocorpusculum</taxon>
    </lineage>
</organism>
<keyword evidence="2" id="KW-0472">Membrane</keyword>
<reference evidence="3 4" key="1">
    <citation type="journal article" date="2017" name="BMC Genomics">
        <title>Genomic analysis of methanogenic archaea reveals a shift towards energy conservation.</title>
        <authorList>
            <person name="Gilmore S.P."/>
            <person name="Henske J.K."/>
            <person name="Sexton J.A."/>
            <person name="Solomon K.V."/>
            <person name="Seppala S."/>
            <person name="Yoo J.I."/>
            <person name="Huyett L.M."/>
            <person name="Pressman A."/>
            <person name="Cogan J.Z."/>
            <person name="Kivenson V."/>
            <person name="Peng X."/>
            <person name="Tan Y."/>
            <person name="Valentine D.L."/>
            <person name="O'Malley M.A."/>
        </authorList>
    </citation>
    <scope>NUCLEOTIDE SEQUENCE [LARGE SCALE GENOMIC DNA]</scope>
    <source>
        <strain evidence="3 4">XII</strain>
    </source>
</reference>
<accession>A0AAX0Q703</accession>
<feature type="transmembrane region" description="Helical" evidence="2">
    <location>
        <begin position="41"/>
        <end position="63"/>
    </location>
</feature>
<keyword evidence="2" id="KW-0812">Transmembrane</keyword>
<sequence length="118" mass="13656">MDETERTQFKGKFTVLVVILNILIFAAAAAIIVFFLVPDSIWLKIPIVILCIAIFIISIAVFIPKYRATKAWLDVHGTTKEERLAQMQKEQEEYRARIRAELEEEMREEESASKNVEK</sequence>
<evidence type="ECO:0000256" key="1">
    <source>
        <dbReference type="SAM" id="Coils"/>
    </source>
</evidence>
<evidence type="ECO:0000313" key="3">
    <source>
        <dbReference type="EMBL" id="PAV09029.1"/>
    </source>
</evidence>
<keyword evidence="4" id="KW-1185">Reference proteome</keyword>
<dbReference type="AlphaFoldDB" id="A0AAX0Q703"/>
<proteinExistence type="predicted"/>
<dbReference type="EMBL" id="LMVO01000025">
    <property type="protein sequence ID" value="PAV09029.1"/>
    <property type="molecule type" value="Genomic_DNA"/>
</dbReference>
<comment type="caution">
    <text evidence="3">The sequence shown here is derived from an EMBL/GenBank/DDBJ whole genome shotgun (WGS) entry which is preliminary data.</text>
</comment>
<evidence type="ECO:0000256" key="2">
    <source>
        <dbReference type="SAM" id="Phobius"/>
    </source>
</evidence>
<protein>
    <submittedName>
        <fullName evidence="3">Uncharacterized protein</fullName>
    </submittedName>
</protein>
<keyword evidence="1" id="KW-0175">Coiled coil</keyword>